<evidence type="ECO:0000259" key="1">
    <source>
        <dbReference type="Pfam" id="PF05170"/>
    </source>
</evidence>
<organism evidence="2 3">
    <name type="scientific">Nitrosococcus oceani C-27</name>
    <dbReference type="NCBI Taxonomy" id="314279"/>
    <lineage>
        <taxon>Bacteria</taxon>
        <taxon>Pseudomonadati</taxon>
        <taxon>Pseudomonadota</taxon>
        <taxon>Gammaproteobacteria</taxon>
        <taxon>Chromatiales</taxon>
        <taxon>Chromatiaceae</taxon>
        <taxon>Nitrosococcus</taxon>
    </lineage>
</organism>
<dbReference type="Pfam" id="PF05170">
    <property type="entry name" value="AsmA"/>
    <property type="match status" value="2"/>
</dbReference>
<sequence>MLKKLFILFAIILISLLLLVILAGVMIDENRVKKWVSNYIEQEYDREFEITGELKLNLLSLQPSVTAKGIKLENAEWADKPNMATIGKVFFQFEFFPLILGNINILDVEIRDGRISLLEKQNKTNWDIFLPEEKKPPGYFSVEKIRNFRLNDFTVTYQSRVKKETHTLLAKNIQLQNFYSTKRKGSFQGKVDSIPIGFQLNQKPINAENVDKLLLLTGHIGTIELYFTGDISDDFNLIRGKSRVKGSGETLLQLAELAGLKIKNFRSYDSFATIDANLEKMLINVNQMDITYGQSQMTGTLKIDSNEKRTLVRGDLLFPVLSSPDFRSLTKKSVAELEEETTDIDVKAQEKQSEKKKLFDDDPLESFIPEKLELYLHMKVDKYVGGDWDKLIQGGKLNIAIKEKQLALHPIKVRMLGGGISLEGLIDQSKNNLTEADLRLNVNNFELKQISESLADLDNKLNIDDIIGGDFNAVVNLHANGGSPQDMASTLSGDLNFVVEDGYIGSLLVEALQIDVTEAFVSWLADNPKTEMNCLVGLFDIDSGRVETESLLINTDDSNVVGNGVVNLDKELIKYMLVARAKDFSLTGAPIKIVMEGDLLNPMLDIGGEDSLLEVAAEVLVTPIAEGFKNIFSENSESEELTGCKKFMDDIARIQKKADTVEKHQ</sequence>
<feature type="domain" description="AsmA" evidence="1">
    <location>
        <begin position="277"/>
        <end position="549"/>
    </location>
</feature>
<accession>A0A0E2Z4F3</accession>
<dbReference type="OrthoDB" id="5749006at2"/>
<dbReference type="GO" id="GO:0090313">
    <property type="term" value="P:regulation of protein targeting to membrane"/>
    <property type="evidence" value="ECO:0007669"/>
    <property type="project" value="TreeGrafter"/>
</dbReference>
<proteinExistence type="predicted"/>
<name>A0A0E2Z4F3_9GAMM</name>
<reference evidence="2 3" key="1">
    <citation type="submission" date="2014-07" db="EMBL/GenBank/DDBJ databases">
        <title>Comparative analysis of Nitrosococcus oceani genome inventories of strains from Pacific and Atlantic gyres.</title>
        <authorList>
            <person name="Lim C.K."/>
            <person name="Wang L."/>
            <person name="Sayavedra-Soto L.A."/>
            <person name="Klotz M.G."/>
        </authorList>
    </citation>
    <scope>NUCLEOTIDE SEQUENCE [LARGE SCALE GENOMIC DNA]</scope>
    <source>
        <strain evidence="2 3">C-27</strain>
    </source>
</reference>
<dbReference type="HOGENOM" id="CLU_017234_2_0_6"/>
<evidence type="ECO:0000313" key="2">
    <source>
        <dbReference type="EMBL" id="KFI20588.1"/>
    </source>
</evidence>
<protein>
    <submittedName>
        <fullName evidence="2">AsmA family protein</fullName>
    </submittedName>
</protein>
<dbReference type="PANTHER" id="PTHR30441:SF8">
    <property type="entry name" value="DUF748 DOMAIN-CONTAINING PROTEIN"/>
    <property type="match status" value="1"/>
</dbReference>
<dbReference type="InterPro" id="IPR007844">
    <property type="entry name" value="AsmA"/>
</dbReference>
<dbReference type="InterPro" id="IPR052894">
    <property type="entry name" value="AsmA-related"/>
</dbReference>
<dbReference type="AlphaFoldDB" id="A0A0E2Z4F3"/>
<dbReference type="PANTHER" id="PTHR30441">
    <property type="entry name" value="DUF748 DOMAIN-CONTAINING PROTEIN"/>
    <property type="match status" value="1"/>
</dbReference>
<gene>
    <name evidence="2" type="ORF">IB75_02540</name>
</gene>
<feature type="domain" description="AsmA" evidence="1">
    <location>
        <begin position="3"/>
        <end position="135"/>
    </location>
</feature>
<dbReference type="Proteomes" id="UP000028839">
    <property type="component" value="Unassembled WGS sequence"/>
</dbReference>
<evidence type="ECO:0000313" key="3">
    <source>
        <dbReference type="Proteomes" id="UP000028839"/>
    </source>
</evidence>
<dbReference type="EMBL" id="JPGN01000016">
    <property type="protein sequence ID" value="KFI20588.1"/>
    <property type="molecule type" value="Genomic_DNA"/>
</dbReference>
<comment type="caution">
    <text evidence="2">The sequence shown here is derived from an EMBL/GenBank/DDBJ whole genome shotgun (WGS) entry which is preliminary data.</text>
</comment>
<dbReference type="GO" id="GO:0005886">
    <property type="term" value="C:plasma membrane"/>
    <property type="evidence" value="ECO:0007669"/>
    <property type="project" value="TreeGrafter"/>
</dbReference>